<gene>
    <name evidence="4" type="ORF">P5673_005351</name>
</gene>
<dbReference type="PANTHER" id="PTHR16483">
    <property type="entry name" value="GASTROKINE 1"/>
    <property type="match status" value="1"/>
</dbReference>
<dbReference type="Proteomes" id="UP001249851">
    <property type="component" value="Unassembled WGS sequence"/>
</dbReference>
<feature type="chain" id="PRO_5042071568" description="BRICHOS domain-containing protein" evidence="2">
    <location>
        <begin position="20"/>
        <end position="206"/>
    </location>
</feature>
<organism evidence="4 5">
    <name type="scientific">Acropora cervicornis</name>
    <name type="common">Staghorn coral</name>
    <dbReference type="NCBI Taxonomy" id="6130"/>
    <lineage>
        <taxon>Eukaryota</taxon>
        <taxon>Metazoa</taxon>
        <taxon>Cnidaria</taxon>
        <taxon>Anthozoa</taxon>
        <taxon>Hexacorallia</taxon>
        <taxon>Scleractinia</taxon>
        <taxon>Astrocoeniina</taxon>
        <taxon>Acroporidae</taxon>
        <taxon>Acropora</taxon>
    </lineage>
</organism>
<protein>
    <recommendedName>
        <fullName evidence="3">BRICHOS domain-containing protein</fullName>
    </recommendedName>
</protein>
<dbReference type="InterPro" id="IPR007084">
    <property type="entry name" value="BRICHOS_dom"/>
</dbReference>
<evidence type="ECO:0000256" key="2">
    <source>
        <dbReference type="SAM" id="SignalP"/>
    </source>
</evidence>
<accession>A0AAD9QY09</accession>
<evidence type="ECO:0000313" key="5">
    <source>
        <dbReference type="Proteomes" id="UP001249851"/>
    </source>
</evidence>
<reference evidence="4" key="2">
    <citation type="journal article" date="2023" name="Science">
        <title>Genomic signatures of disease resistance in endangered staghorn corals.</title>
        <authorList>
            <person name="Vollmer S.V."/>
            <person name="Selwyn J.D."/>
            <person name="Despard B.A."/>
            <person name="Roesel C.L."/>
        </authorList>
    </citation>
    <scope>NUCLEOTIDE SEQUENCE</scope>
    <source>
        <strain evidence="4">K2</strain>
    </source>
</reference>
<dbReference type="AlphaFoldDB" id="A0AAD9QY09"/>
<reference evidence="4" key="1">
    <citation type="journal article" date="2023" name="G3 (Bethesda)">
        <title>Whole genome assembly and annotation of the endangered Caribbean coral Acropora cervicornis.</title>
        <authorList>
            <person name="Selwyn J.D."/>
            <person name="Vollmer S.V."/>
        </authorList>
    </citation>
    <scope>NUCLEOTIDE SEQUENCE</scope>
    <source>
        <strain evidence="4">K2</strain>
    </source>
</reference>
<dbReference type="SMART" id="SM01039">
    <property type="entry name" value="BRICHOS"/>
    <property type="match status" value="1"/>
</dbReference>
<dbReference type="Gene3D" id="3.30.390.150">
    <property type="match status" value="1"/>
</dbReference>
<evidence type="ECO:0000256" key="1">
    <source>
        <dbReference type="ARBA" id="ARBA00023157"/>
    </source>
</evidence>
<sequence length="206" mass="23204">MEFKAFVLCLAFFVVTASGATLCKCAEKKDVVTKYTVEVDDGKTKVDETVEIDTEKETEAIHVPDNGDTDPGAPGEVDAIFDFKQNMAMHRLSKQKACFLSNSTDKLPKPADLHNLLQAEDGQGSAKVKASSTTEYVVTGTLNDRSILSDEMADLCAKFPIYLIKEKSLGVGVEHLQRQKRRFCFYIYVRYCFRYGCFYVRVLRCY</sequence>
<evidence type="ECO:0000313" key="4">
    <source>
        <dbReference type="EMBL" id="KAK2569531.1"/>
    </source>
</evidence>
<dbReference type="EMBL" id="JARQWQ010000009">
    <property type="protein sequence ID" value="KAK2569531.1"/>
    <property type="molecule type" value="Genomic_DNA"/>
</dbReference>
<keyword evidence="5" id="KW-1185">Reference proteome</keyword>
<proteinExistence type="predicted"/>
<evidence type="ECO:0000259" key="3">
    <source>
        <dbReference type="PROSITE" id="PS50869"/>
    </source>
</evidence>
<dbReference type="PROSITE" id="PS50869">
    <property type="entry name" value="BRICHOS"/>
    <property type="match status" value="1"/>
</dbReference>
<keyword evidence="2" id="KW-0732">Signal</keyword>
<feature type="domain" description="BRICHOS" evidence="3">
    <location>
        <begin position="71"/>
        <end position="164"/>
    </location>
</feature>
<dbReference type="InterPro" id="IPR051772">
    <property type="entry name" value="Gastrokine"/>
</dbReference>
<comment type="caution">
    <text evidence="4">The sequence shown here is derived from an EMBL/GenBank/DDBJ whole genome shotgun (WGS) entry which is preliminary data.</text>
</comment>
<dbReference type="Pfam" id="PF04089">
    <property type="entry name" value="BRICHOS"/>
    <property type="match status" value="1"/>
</dbReference>
<feature type="signal peptide" evidence="2">
    <location>
        <begin position="1"/>
        <end position="19"/>
    </location>
</feature>
<name>A0AAD9QY09_ACRCE</name>
<keyword evidence="1" id="KW-1015">Disulfide bond</keyword>